<feature type="binding site" description="axial binding residue" evidence="14">
    <location>
        <position position="449"/>
    </location>
    <ligand>
        <name>heme</name>
        <dbReference type="ChEBI" id="CHEBI:30413"/>
    </ligand>
    <ligandPart>
        <name>Fe</name>
        <dbReference type="ChEBI" id="CHEBI:18248"/>
    </ligandPart>
</feature>
<evidence type="ECO:0000256" key="10">
    <source>
        <dbReference type="ARBA" id="ARBA00023004"/>
    </source>
</evidence>
<dbReference type="PROSITE" id="PS00086">
    <property type="entry name" value="CYTOCHROME_P450"/>
    <property type="match status" value="1"/>
</dbReference>
<dbReference type="InterPro" id="IPR001128">
    <property type="entry name" value="Cyt_P450"/>
</dbReference>
<comment type="caution">
    <text evidence="17">The sequence shown here is derived from an EMBL/GenBank/DDBJ whole genome shotgun (WGS) entry which is preliminary data.</text>
</comment>
<keyword evidence="12" id="KW-0472">Membrane</keyword>
<gene>
    <name evidence="17" type="ORF">B0H15DRAFT_981990</name>
</gene>
<keyword evidence="5 14" id="KW-0349">Heme</keyword>
<accession>A0AAD6U2M8</accession>
<dbReference type="AlphaFoldDB" id="A0AAD6U2M8"/>
<keyword evidence="10 14" id="KW-0408">Iron</keyword>
<dbReference type="InterPro" id="IPR036396">
    <property type="entry name" value="Cyt_P450_sf"/>
</dbReference>
<evidence type="ECO:0000256" key="2">
    <source>
        <dbReference type="ARBA" id="ARBA00004167"/>
    </source>
</evidence>
<evidence type="ECO:0000256" key="3">
    <source>
        <dbReference type="ARBA" id="ARBA00005179"/>
    </source>
</evidence>
<dbReference type="PRINTS" id="PR00463">
    <property type="entry name" value="EP450I"/>
</dbReference>
<dbReference type="GO" id="GO:0016020">
    <property type="term" value="C:membrane"/>
    <property type="evidence" value="ECO:0007669"/>
    <property type="project" value="UniProtKB-SubCell"/>
</dbReference>
<keyword evidence="18" id="KW-1185">Reference proteome</keyword>
<evidence type="ECO:0000256" key="15">
    <source>
        <dbReference type="RuleBase" id="RU000461"/>
    </source>
</evidence>
<evidence type="ECO:0000256" key="12">
    <source>
        <dbReference type="ARBA" id="ARBA00023136"/>
    </source>
</evidence>
<sequence>MAFLLALTAGLVSLFLWLRKVGAREPTLPPGPPTVPILGNLYDFPTEFPHYRFTEWARQYGGLYSLKIGPGTAIVITNVADVNELMNKQSRATADRPHMHIADAVTNGLNMGMAQYTEQWRTHRKAAHTILMPQAVARHLPIQNAEAMQLLQDLLRRPRGFYNAIGRYASSVILSVLYGTRAPRYESPATAAFFKAQHEWECLLEPGATPPIDMIPLLKYVPERFAKWKRNVRKTRDLQRAVYFGLLDKTKERMQSGEANGSYMEEILARKQEFGLDYENIGYLGGALIEGGAGSTASYLQSLLMVLTAYPNVQKKAQEEVDRVVGQSRMPKLEDLEHMPYLRAITLELHRFRPVAPLMIPHATITPVEYKGYTIPAGTTIFINACELLSLHLPPQSLLMILLRIGELYDDPETFNPDRYVLTENGTKPGVDAPDLKPNFIFGVGRRVCPGVHLAQNSVNINVMNLVWAFNYTAENDAAGRPEPPDVWNYHKGVLSVPKPFKCKITPRTPAKAEMIERGLAEATETFEKFEYGLEHEDKEFVERARA</sequence>
<keyword evidence="9 15" id="KW-0560">Oxidoreductase</keyword>
<feature type="chain" id="PRO_5041916074" evidence="16">
    <location>
        <begin position="24"/>
        <end position="547"/>
    </location>
</feature>
<proteinExistence type="inferred from homology"/>
<dbReference type="PANTHER" id="PTHR46300:SF2">
    <property type="entry name" value="CYTOCHROME P450 MONOOXYGENASE ALNH-RELATED"/>
    <property type="match status" value="1"/>
</dbReference>
<organism evidence="17 18">
    <name type="scientific">Mycena belliarum</name>
    <dbReference type="NCBI Taxonomy" id="1033014"/>
    <lineage>
        <taxon>Eukaryota</taxon>
        <taxon>Fungi</taxon>
        <taxon>Dikarya</taxon>
        <taxon>Basidiomycota</taxon>
        <taxon>Agaricomycotina</taxon>
        <taxon>Agaricomycetes</taxon>
        <taxon>Agaricomycetidae</taxon>
        <taxon>Agaricales</taxon>
        <taxon>Marasmiineae</taxon>
        <taxon>Mycenaceae</taxon>
        <taxon>Mycena</taxon>
    </lineage>
</organism>
<dbReference type="PANTHER" id="PTHR46300">
    <property type="entry name" value="P450, PUTATIVE (EUROFUNG)-RELATED-RELATED"/>
    <property type="match status" value="1"/>
</dbReference>
<reference evidence="17" key="1">
    <citation type="submission" date="2023-03" db="EMBL/GenBank/DDBJ databases">
        <title>Massive genome expansion in bonnet fungi (Mycena s.s.) driven by repeated elements and novel gene families across ecological guilds.</title>
        <authorList>
            <consortium name="Lawrence Berkeley National Laboratory"/>
            <person name="Harder C.B."/>
            <person name="Miyauchi S."/>
            <person name="Viragh M."/>
            <person name="Kuo A."/>
            <person name="Thoen E."/>
            <person name="Andreopoulos B."/>
            <person name="Lu D."/>
            <person name="Skrede I."/>
            <person name="Drula E."/>
            <person name="Henrissat B."/>
            <person name="Morin E."/>
            <person name="Kohler A."/>
            <person name="Barry K."/>
            <person name="LaButti K."/>
            <person name="Morin E."/>
            <person name="Salamov A."/>
            <person name="Lipzen A."/>
            <person name="Mereny Z."/>
            <person name="Hegedus B."/>
            <person name="Baldrian P."/>
            <person name="Stursova M."/>
            <person name="Weitz H."/>
            <person name="Taylor A."/>
            <person name="Grigoriev I.V."/>
            <person name="Nagy L.G."/>
            <person name="Martin F."/>
            <person name="Kauserud H."/>
        </authorList>
    </citation>
    <scope>NUCLEOTIDE SEQUENCE</scope>
    <source>
        <strain evidence="17">CBHHK173m</strain>
    </source>
</reference>
<dbReference type="Gene3D" id="1.10.630.10">
    <property type="entry name" value="Cytochrome P450"/>
    <property type="match status" value="1"/>
</dbReference>
<evidence type="ECO:0000256" key="14">
    <source>
        <dbReference type="PIRSR" id="PIRSR602401-1"/>
    </source>
</evidence>
<dbReference type="SUPFAM" id="SSF48264">
    <property type="entry name" value="Cytochrome P450"/>
    <property type="match status" value="1"/>
</dbReference>
<protein>
    <submittedName>
        <fullName evidence="17">Cytochrome P450</fullName>
    </submittedName>
</protein>
<comment type="similarity">
    <text evidence="4 15">Belongs to the cytochrome P450 family.</text>
</comment>
<dbReference type="EMBL" id="JARJCN010000026">
    <property type="protein sequence ID" value="KAJ7088371.1"/>
    <property type="molecule type" value="Genomic_DNA"/>
</dbReference>
<dbReference type="CDD" id="cd11065">
    <property type="entry name" value="CYP64-like"/>
    <property type="match status" value="1"/>
</dbReference>
<evidence type="ECO:0000256" key="5">
    <source>
        <dbReference type="ARBA" id="ARBA00022617"/>
    </source>
</evidence>
<keyword evidence="11 15" id="KW-0503">Monooxygenase</keyword>
<keyword evidence="13" id="KW-0325">Glycoprotein</keyword>
<dbReference type="InterPro" id="IPR050364">
    <property type="entry name" value="Cytochrome_P450_fung"/>
</dbReference>
<dbReference type="Proteomes" id="UP001222325">
    <property type="component" value="Unassembled WGS sequence"/>
</dbReference>
<keyword evidence="16" id="KW-0732">Signal</keyword>
<evidence type="ECO:0000256" key="13">
    <source>
        <dbReference type="ARBA" id="ARBA00023180"/>
    </source>
</evidence>
<evidence type="ECO:0000256" key="8">
    <source>
        <dbReference type="ARBA" id="ARBA00022989"/>
    </source>
</evidence>
<evidence type="ECO:0000256" key="6">
    <source>
        <dbReference type="ARBA" id="ARBA00022692"/>
    </source>
</evidence>
<dbReference type="InterPro" id="IPR017972">
    <property type="entry name" value="Cyt_P450_CS"/>
</dbReference>
<dbReference type="GO" id="GO:0020037">
    <property type="term" value="F:heme binding"/>
    <property type="evidence" value="ECO:0007669"/>
    <property type="project" value="InterPro"/>
</dbReference>
<evidence type="ECO:0000256" key="11">
    <source>
        <dbReference type="ARBA" id="ARBA00023033"/>
    </source>
</evidence>
<dbReference type="GO" id="GO:0005506">
    <property type="term" value="F:iron ion binding"/>
    <property type="evidence" value="ECO:0007669"/>
    <property type="project" value="InterPro"/>
</dbReference>
<keyword evidence="8" id="KW-1133">Transmembrane helix</keyword>
<feature type="signal peptide" evidence="16">
    <location>
        <begin position="1"/>
        <end position="23"/>
    </location>
</feature>
<name>A0AAD6U2M8_9AGAR</name>
<dbReference type="InterPro" id="IPR002401">
    <property type="entry name" value="Cyt_P450_E_grp-I"/>
</dbReference>
<comment type="cofactor">
    <cofactor evidence="1 14">
        <name>heme</name>
        <dbReference type="ChEBI" id="CHEBI:30413"/>
    </cofactor>
</comment>
<dbReference type="Pfam" id="PF00067">
    <property type="entry name" value="p450"/>
    <property type="match status" value="1"/>
</dbReference>
<evidence type="ECO:0000256" key="1">
    <source>
        <dbReference type="ARBA" id="ARBA00001971"/>
    </source>
</evidence>
<dbReference type="GO" id="GO:0004497">
    <property type="term" value="F:monooxygenase activity"/>
    <property type="evidence" value="ECO:0007669"/>
    <property type="project" value="UniProtKB-KW"/>
</dbReference>
<evidence type="ECO:0000313" key="17">
    <source>
        <dbReference type="EMBL" id="KAJ7088371.1"/>
    </source>
</evidence>
<evidence type="ECO:0000256" key="9">
    <source>
        <dbReference type="ARBA" id="ARBA00023002"/>
    </source>
</evidence>
<evidence type="ECO:0000256" key="7">
    <source>
        <dbReference type="ARBA" id="ARBA00022723"/>
    </source>
</evidence>
<comment type="pathway">
    <text evidence="3">Secondary metabolite biosynthesis.</text>
</comment>
<keyword evidence="7 14" id="KW-0479">Metal-binding</keyword>
<dbReference type="GO" id="GO:0016705">
    <property type="term" value="F:oxidoreductase activity, acting on paired donors, with incorporation or reduction of molecular oxygen"/>
    <property type="evidence" value="ECO:0007669"/>
    <property type="project" value="InterPro"/>
</dbReference>
<evidence type="ECO:0000313" key="18">
    <source>
        <dbReference type="Proteomes" id="UP001222325"/>
    </source>
</evidence>
<evidence type="ECO:0000256" key="4">
    <source>
        <dbReference type="ARBA" id="ARBA00010617"/>
    </source>
</evidence>
<evidence type="ECO:0000256" key="16">
    <source>
        <dbReference type="SAM" id="SignalP"/>
    </source>
</evidence>
<keyword evidence="6" id="KW-0812">Transmembrane</keyword>
<comment type="subcellular location">
    <subcellularLocation>
        <location evidence="2">Membrane</location>
        <topology evidence="2">Single-pass membrane protein</topology>
    </subcellularLocation>
</comment>